<organism evidence="2 3">
    <name type="scientific">Mytilus galloprovincialis</name>
    <name type="common">Mediterranean mussel</name>
    <dbReference type="NCBI Taxonomy" id="29158"/>
    <lineage>
        <taxon>Eukaryota</taxon>
        <taxon>Metazoa</taxon>
        <taxon>Spiralia</taxon>
        <taxon>Lophotrochozoa</taxon>
        <taxon>Mollusca</taxon>
        <taxon>Bivalvia</taxon>
        <taxon>Autobranchia</taxon>
        <taxon>Pteriomorphia</taxon>
        <taxon>Mytilida</taxon>
        <taxon>Mytiloidea</taxon>
        <taxon>Mytilidae</taxon>
        <taxon>Mytilinae</taxon>
        <taxon>Mytilus</taxon>
    </lineage>
</organism>
<dbReference type="Pfam" id="PF00078">
    <property type="entry name" value="RVT_1"/>
    <property type="match status" value="1"/>
</dbReference>
<dbReference type="Proteomes" id="UP000596742">
    <property type="component" value="Unassembled WGS sequence"/>
</dbReference>
<dbReference type="AlphaFoldDB" id="A0A8B6BM88"/>
<evidence type="ECO:0000313" key="3">
    <source>
        <dbReference type="Proteomes" id="UP000596742"/>
    </source>
</evidence>
<proteinExistence type="predicted"/>
<dbReference type="PANTHER" id="PTHR19446">
    <property type="entry name" value="REVERSE TRANSCRIPTASES"/>
    <property type="match status" value="1"/>
</dbReference>
<reference evidence="2" key="1">
    <citation type="submission" date="2018-11" db="EMBL/GenBank/DDBJ databases">
        <authorList>
            <person name="Alioto T."/>
            <person name="Alioto T."/>
        </authorList>
    </citation>
    <scope>NUCLEOTIDE SEQUENCE</scope>
</reference>
<evidence type="ECO:0000259" key="1">
    <source>
        <dbReference type="Pfam" id="PF00078"/>
    </source>
</evidence>
<evidence type="ECO:0000313" key="2">
    <source>
        <dbReference type="EMBL" id="VDH92265.1"/>
    </source>
</evidence>
<keyword evidence="3" id="KW-1185">Reference proteome</keyword>
<gene>
    <name evidence="2" type="ORF">MGAL_10B087882</name>
</gene>
<accession>A0A8B6BM88</accession>
<sequence length="220" mass="25432">MKADRSLKRNKAVGVDEIPAEILKVQSLLNFLHKLFNKYFSSGVILTTWSTGIIHPIPKSSTSNPKDPMRYHGITLVPVCYKLYCHILNNKLVKWENEKDILHDSQNGFRKWRSTIDHIKSLTSIIKTKKLKRLSTFMAFIDFRKAYDGINRAMLFQKLFDLDSRTLHILGLVFTEHMDYNVMAKYVAVAASRAFGLVISKYKGPQTLQLKDIQDGYHRL</sequence>
<feature type="domain" description="Reverse transcriptase" evidence="1">
    <location>
        <begin position="66"/>
        <end position="167"/>
    </location>
</feature>
<comment type="caution">
    <text evidence="2">The sequence shown here is derived from an EMBL/GenBank/DDBJ whole genome shotgun (WGS) entry which is preliminary data.</text>
</comment>
<name>A0A8B6BM88_MYTGA</name>
<dbReference type="InterPro" id="IPR000477">
    <property type="entry name" value="RT_dom"/>
</dbReference>
<dbReference type="EMBL" id="UYJE01000318">
    <property type="protein sequence ID" value="VDH92265.1"/>
    <property type="molecule type" value="Genomic_DNA"/>
</dbReference>
<protein>
    <recommendedName>
        <fullName evidence="1">Reverse transcriptase domain-containing protein</fullName>
    </recommendedName>
</protein>
<dbReference type="OrthoDB" id="6123227at2759"/>